<dbReference type="InterPro" id="IPR012337">
    <property type="entry name" value="RNaseH-like_sf"/>
</dbReference>
<proteinExistence type="predicted"/>
<dbReference type="OrthoDB" id="6599408at2759"/>
<reference evidence="3 4" key="1">
    <citation type="submission" date="2019-08" db="EMBL/GenBank/DDBJ databases">
        <title>Whole genome of Aphis craccivora.</title>
        <authorList>
            <person name="Voronova N.V."/>
            <person name="Shulinski R.S."/>
            <person name="Bandarenka Y.V."/>
            <person name="Zhorov D.G."/>
            <person name="Warner D."/>
        </authorList>
    </citation>
    <scope>NUCLEOTIDE SEQUENCE [LARGE SCALE GENOMIC DNA]</scope>
    <source>
        <strain evidence="3">180601</strain>
        <tissue evidence="3">Whole Body</tissue>
    </source>
</reference>
<dbReference type="Pfam" id="PF05699">
    <property type="entry name" value="Dimer_Tnp_hAT"/>
    <property type="match status" value="1"/>
</dbReference>
<feature type="region of interest" description="Disordered" evidence="1">
    <location>
        <begin position="192"/>
        <end position="216"/>
    </location>
</feature>
<dbReference type="GO" id="GO:0046983">
    <property type="term" value="F:protein dimerization activity"/>
    <property type="evidence" value="ECO:0007669"/>
    <property type="project" value="InterPro"/>
</dbReference>
<comment type="caution">
    <text evidence="3">The sequence shown here is derived from an EMBL/GenBank/DDBJ whole genome shotgun (WGS) entry which is preliminary data.</text>
</comment>
<evidence type="ECO:0000256" key="1">
    <source>
        <dbReference type="SAM" id="MobiDB-lite"/>
    </source>
</evidence>
<accession>A0A6G0VKB3</accession>
<sequence length="317" mass="36554">MLFDILDPLNKAFQKSDIDLSTATDLIFSARYYLKKNRNDNIFQNTVNNAKAFVNASDREFEELKQMRPIRIPRKHDQNGKCSDNPIVDPLFKMKVDTFNVILDTTLSTLESRFNDEHIGILRDISLFSKKRIEEININVNKFPVDGFNVFCSTYTIFLQEDLKTEYLQFVKIFKILNNNIELPHALHQTQNVDEDEKLTSSSSDEELPTKRKQEMQNAGSINHVFKVFCAANMNTVFPNLYVALKITVTLPVSSASTERSFSRLKLLKTRLRTSISQNRLENLLIISCENDIEVDKDEVVKKFATKSKVLTKLLTL</sequence>
<dbReference type="PANTHER" id="PTHR46289">
    <property type="entry name" value="52 KDA REPRESSOR OF THE INHIBITOR OF THE PROTEIN KINASE-LIKE PROTEIN-RELATED"/>
    <property type="match status" value="1"/>
</dbReference>
<feature type="domain" description="HAT C-terminal dimerisation" evidence="2">
    <location>
        <begin position="235"/>
        <end position="287"/>
    </location>
</feature>
<protein>
    <submittedName>
        <fullName evidence="3">Zinc finger MYM-type protein 1-like isoform X2</fullName>
    </submittedName>
</protein>
<organism evidence="3 4">
    <name type="scientific">Aphis craccivora</name>
    <name type="common">Cowpea aphid</name>
    <dbReference type="NCBI Taxonomy" id="307492"/>
    <lineage>
        <taxon>Eukaryota</taxon>
        <taxon>Metazoa</taxon>
        <taxon>Ecdysozoa</taxon>
        <taxon>Arthropoda</taxon>
        <taxon>Hexapoda</taxon>
        <taxon>Insecta</taxon>
        <taxon>Pterygota</taxon>
        <taxon>Neoptera</taxon>
        <taxon>Paraneoptera</taxon>
        <taxon>Hemiptera</taxon>
        <taxon>Sternorrhyncha</taxon>
        <taxon>Aphidomorpha</taxon>
        <taxon>Aphidoidea</taxon>
        <taxon>Aphididae</taxon>
        <taxon>Aphidini</taxon>
        <taxon>Aphis</taxon>
        <taxon>Aphis</taxon>
    </lineage>
</organism>
<evidence type="ECO:0000313" key="4">
    <source>
        <dbReference type="Proteomes" id="UP000478052"/>
    </source>
</evidence>
<dbReference type="EMBL" id="VUJU01017215">
    <property type="protein sequence ID" value="KAF0684672.1"/>
    <property type="molecule type" value="Genomic_DNA"/>
</dbReference>
<dbReference type="Proteomes" id="UP000478052">
    <property type="component" value="Unassembled WGS sequence"/>
</dbReference>
<keyword evidence="4" id="KW-1185">Reference proteome</keyword>
<dbReference type="SUPFAM" id="SSF53098">
    <property type="entry name" value="Ribonuclease H-like"/>
    <property type="match status" value="1"/>
</dbReference>
<dbReference type="InterPro" id="IPR052958">
    <property type="entry name" value="IFN-induced_PKR_regulator"/>
</dbReference>
<evidence type="ECO:0000313" key="3">
    <source>
        <dbReference type="EMBL" id="KAF0684672.1"/>
    </source>
</evidence>
<gene>
    <name evidence="3" type="ORF">FWK35_00039028</name>
</gene>
<dbReference type="InterPro" id="IPR008906">
    <property type="entry name" value="HATC_C_dom"/>
</dbReference>
<evidence type="ECO:0000259" key="2">
    <source>
        <dbReference type="Pfam" id="PF05699"/>
    </source>
</evidence>
<dbReference type="PANTHER" id="PTHR46289:SF14">
    <property type="entry name" value="DUF4371 DOMAIN-CONTAINING PROTEIN"/>
    <property type="match status" value="1"/>
</dbReference>
<dbReference type="AlphaFoldDB" id="A0A6G0VKB3"/>
<name>A0A6G0VKB3_APHCR</name>